<reference evidence="1 2" key="2">
    <citation type="journal article" date="2022" name="Mol. Ecol. Resour.">
        <title>The genomes of chicory, endive, great burdock and yacon provide insights into Asteraceae paleo-polyploidization history and plant inulin production.</title>
        <authorList>
            <person name="Fan W."/>
            <person name="Wang S."/>
            <person name="Wang H."/>
            <person name="Wang A."/>
            <person name="Jiang F."/>
            <person name="Liu H."/>
            <person name="Zhao H."/>
            <person name="Xu D."/>
            <person name="Zhang Y."/>
        </authorList>
    </citation>
    <scope>NUCLEOTIDE SEQUENCE [LARGE SCALE GENOMIC DNA]</scope>
    <source>
        <strain evidence="2">cv. Punajuju</strain>
        <tissue evidence="1">Leaves</tissue>
    </source>
</reference>
<reference evidence="2" key="1">
    <citation type="journal article" date="2022" name="Mol. Ecol. Resour.">
        <title>The genomes of chicory, endive, great burdock and yacon provide insights into Asteraceae palaeo-polyploidization history and plant inulin production.</title>
        <authorList>
            <person name="Fan W."/>
            <person name="Wang S."/>
            <person name="Wang H."/>
            <person name="Wang A."/>
            <person name="Jiang F."/>
            <person name="Liu H."/>
            <person name="Zhao H."/>
            <person name="Xu D."/>
            <person name="Zhang Y."/>
        </authorList>
    </citation>
    <scope>NUCLEOTIDE SEQUENCE [LARGE SCALE GENOMIC DNA]</scope>
    <source>
        <strain evidence="2">cv. Punajuju</strain>
    </source>
</reference>
<comment type="caution">
    <text evidence="1">The sequence shown here is derived from an EMBL/GenBank/DDBJ whole genome shotgun (WGS) entry which is preliminary data.</text>
</comment>
<accession>A0ACB8YTS2</accession>
<dbReference type="Proteomes" id="UP001055811">
    <property type="component" value="Linkage Group LG09"/>
</dbReference>
<protein>
    <submittedName>
        <fullName evidence="1">Uncharacterized protein</fullName>
    </submittedName>
</protein>
<organism evidence="1 2">
    <name type="scientific">Cichorium intybus</name>
    <name type="common">Chicory</name>
    <dbReference type="NCBI Taxonomy" id="13427"/>
    <lineage>
        <taxon>Eukaryota</taxon>
        <taxon>Viridiplantae</taxon>
        <taxon>Streptophyta</taxon>
        <taxon>Embryophyta</taxon>
        <taxon>Tracheophyta</taxon>
        <taxon>Spermatophyta</taxon>
        <taxon>Magnoliopsida</taxon>
        <taxon>eudicotyledons</taxon>
        <taxon>Gunneridae</taxon>
        <taxon>Pentapetalae</taxon>
        <taxon>asterids</taxon>
        <taxon>campanulids</taxon>
        <taxon>Asterales</taxon>
        <taxon>Asteraceae</taxon>
        <taxon>Cichorioideae</taxon>
        <taxon>Cichorieae</taxon>
        <taxon>Cichoriinae</taxon>
        <taxon>Cichorium</taxon>
    </lineage>
</organism>
<evidence type="ECO:0000313" key="1">
    <source>
        <dbReference type="EMBL" id="KAI3688880.1"/>
    </source>
</evidence>
<keyword evidence="2" id="KW-1185">Reference proteome</keyword>
<dbReference type="EMBL" id="CM042017">
    <property type="protein sequence ID" value="KAI3688880.1"/>
    <property type="molecule type" value="Genomic_DNA"/>
</dbReference>
<proteinExistence type="predicted"/>
<evidence type="ECO:0000313" key="2">
    <source>
        <dbReference type="Proteomes" id="UP001055811"/>
    </source>
</evidence>
<name>A0ACB8YTS2_CICIN</name>
<gene>
    <name evidence="1" type="ORF">L2E82_46793</name>
</gene>
<sequence>MERGNFEPPDDVRIHCYGSRQEGRASGGSQHVRKEERVLQEGREGLETRVFVLRTTWYRKIDFNCSMANYPRFDVYDLELKKMRGNSDLRKLLVHTKNRSIIVIEDIDACGVGLQNRETQNDSRNSNFYVEKISLSGLLNFVDGLWSSCGDERIIVFTTNHKERLDPALLRPGRMDVQVEMSYCTYGGFKVLASSYLQVKEEEKVELFGEIEGLLKKVEVTPAEIAGELMKKTENVESI</sequence>